<evidence type="ECO:0000256" key="2">
    <source>
        <dbReference type="SAM" id="SignalP"/>
    </source>
</evidence>
<keyword evidence="5" id="KW-1185">Reference proteome</keyword>
<dbReference type="SUPFAM" id="SSF51261">
    <property type="entry name" value="Duplicated hybrid motif"/>
    <property type="match status" value="1"/>
</dbReference>
<protein>
    <submittedName>
        <fullName evidence="4">Metalloendopeptidase M23B</fullName>
    </submittedName>
</protein>
<comment type="caution">
    <text evidence="4">The sequence shown here is derived from an EMBL/GenBank/DDBJ whole genome shotgun (WGS) entry which is preliminary data.</text>
</comment>
<dbReference type="RefSeq" id="WP_103128018.1">
    <property type="nucleotide sequence ID" value="NZ_BFAG01000002.1"/>
</dbReference>
<dbReference type="SMART" id="SM00257">
    <property type="entry name" value="LysM"/>
    <property type="match status" value="2"/>
</dbReference>
<dbReference type="CDD" id="cd00118">
    <property type="entry name" value="LysM"/>
    <property type="match status" value="2"/>
</dbReference>
<dbReference type="Proteomes" id="UP000236569">
    <property type="component" value="Unassembled WGS sequence"/>
</dbReference>
<dbReference type="InterPro" id="IPR011055">
    <property type="entry name" value="Dup_hybrid_motif"/>
</dbReference>
<feature type="region of interest" description="Disordered" evidence="1">
    <location>
        <begin position="72"/>
        <end position="98"/>
    </location>
</feature>
<dbReference type="PANTHER" id="PTHR21666:SF270">
    <property type="entry name" value="MUREIN HYDROLASE ACTIVATOR ENVC"/>
    <property type="match status" value="1"/>
</dbReference>
<dbReference type="InterPro" id="IPR016047">
    <property type="entry name" value="M23ase_b-sheet_dom"/>
</dbReference>
<sequence length="337" mass="34018">MRRPLLTLLLACAVSAAAVNVTVLPGDTLPVLAARHGVTPLDLLLANPGLGPADLRPGLTVALPPGAPGPLPVVPSPAPAPPSPAVPPVTPSSPDVATSTWTVRRGDTLSAIARRHGLSLSGLLALNPGVEPERPLMVGRVLVVPVGSTPADGASVAASRLPLPLAASPATPPTSGVLRVTSTDSPAQDVPVVSPSPEEPVWPAPPPAFPAPPQGLPVSGARLTSSFSPAHPGVDLAAPQGTAIHAVAAGVVVESRFDARSGWGWTVLLEHEGGWRTRYSHNSANVAQVGEQVRGGQLIARVGSTGRSTGPHVDYRVYVAGVAVDPLALPPGPSALR</sequence>
<dbReference type="Pfam" id="PF01476">
    <property type="entry name" value="LysM"/>
    <property type="match status" value="2"/>
</dbReference>
<feature type="signal peptide" evidence="2">
    <location>
        <begin position="1"/>
        <end position="18"/>
    </location>
</feature>
<evidence type="ECO:0000256" key="1">
    <source>
        <dbReference type="SAM" id="MobiDB-lite"/>
    </source>
</evidence>
<dbReference type="GO" id="GO:0004222">
    <property type="term" value="F:metalloendopeptidase activity"/>
    <property type="evidence" value="ECO:0007669"/>
    <property type="project" value="TreeGrafter"/>
</dbReference>
<dbReference type="InterPro" id="IPR018392">
    <property type="entry name" value="LysM"/>
</dbReference>
<organism evidence="4 5">
    <name type="scientific">Deinococcus aerius</name>
    <dbReference type="NCBI Taxonomy" id="200253"/>
    <lineage>
        <taxon>Bacteria</taxon>
        <taxon>Thermotogati</taxon>
        <taxon>Deinococcota</taxon>
        <taxon>Deinococci</taxon>
        <taxon>Deinococcales</taxon>
        <taxon>Deinococcaceae</taxon>
        <taxon>Deinococcus</taxon>
    </lineage>
</organism>
<evidence type="ECO:0000313" key="4">
    <source>
        <dbReference type="EMBL" id="GBF04446.1"/>
    </source>
</evidence>
<feature type="domain" description="LysM" evidence="3">
    <location>
        <begin position="99"/>
        <end position="144"/>
    </location>
</feature>
<dbReference type="PANTHER" id="PTHR21666">
    <property type="entry name" value="PEPTIDASE-RELATED"/>
    <property type="match status" value="1"/>
</dbReference>
<evidence type="ECO:0000259" key="3">
    <source>
        <dbReference type="PROSITE" id="PS51782"/>
    </source>
</evidence>
<dbReference type="CDD" id="cd12797">
    <property type="entry name" value="M23_peptidase"/>
    <property type="match status" value="1"/>
</dbReference>
<reference evidence="5" key="1">
    <citation type="submission" date="2018-01" db="EMBL/GenBank/DDBJ databases">
        <title>Draft Genome Sequence of the Radioresistant Bacterium Deinococcus aerius TR0125, Isolated from the Higher Atmosphere above Japan.</title>
        <authorList>
            <person name="Satoh K."/>
            <person name="Arai H."/>
            <person name="Sanzen T."/>
            <person name="Kawaguchi Y."/>
            <person name="Hayashi H."/>
            <person name="Yokobori S."/>
            <person name="Yamagishi A."/>
            <person name="Oono Y."/>
            <person name="Narumi I."/>
        </authorList>
    </citation>
    <scope>NUCLEOTIDE SEQUENCE [LARGE SCALE GENOMIC DNA]</scope>
    <source>
        <strain evidence="5">TR0125</strain>
    </source>
</reference>
<dbReference type="Pfam" id="PF01551">
    <property type="entry name" value="Peptidase_M23"/>
    <property type="match status" value="1"/>
</dbReference>
<feature type="domain" description="LysM" evidence="3">
    <location>
        <begin position="19"/>
        <end position="63"/>
    </location>
</feature>
<accession>A0A2I9D1Z5</accession>
<name>A0A2I9D1Z5_9DEIO</name>
<dbReference type="Gene3D" id="2.70.70.10">
    <property type="entry name" value="Glucose Permease (Domain IIA)"/>
    <property type="match status" value="1"/>
</dbReference>
<feature type="compositionally biased region" description="Pro residues" evidence="1">
    <location>
        <begin position="72"/>
        <end position="91"/>
    </location>
</feature>
<feature type="chain" id="PRO_5014389897" evidence="2">
    <location>
        <begin position="19"/>
        <end position="337"/>
    </location>
</feature>
<dbReference type="EMBL" id="BFAG01000002">
    <property type="protein sequence ID" value="GBF04446.1"/>
    <property type="molecule type" value="Genomic_DNA"/>
</dbReference>
<dbReference type="OrthoDB" id="9814460at2"/>
<dbReference type="InterPro" id="IPR050570">
    <property type="entry name" value="Cell_wall_metabolism_enzyme"/>
</dbReference>
<gene>
    <name evidence="4" type="ORF">DAERI_020043</name>
</gene>
<dbReference type="InterPro" id="IPR036779">
    <property type="entry name" value="LysM_dom_sf"/>
</dbReference>
<keyword evidence="2" id="KW-0732">Signal</keyword>
<proteinExistence type="predicted"/>
<dbReference type="PROSITE" id="PS51782">
    <property type="entry name" value="LYSM"/>
    <property type="match status" value="2"/>
</dbReference>
<dbReference type="SUPFAM" id="SSF54106">
    <property type="entry name" value="LysM domain"/>
    <property type="match status" value="1"/>
</dbReference>
<dbReference type="AlphaFoldDB" id="A0A2I9D1Z5"/>
<dbReference type="Gene3D" id="3.10.350.10">
    <property type="entry name" value="LysM domain"/>
    <property type="match status" value="2"/>
</dbReference>
<feature type="region of interest" description="Disordered" evidence="1">
    <location>
        <begin position="181"/>
        <end position="202"/>
    </location>
</feature>
<evidence type="ECO:0000313" key="5">
    <source>
        <dbReference type="Proteomes" id="UP000236569"/>
    </source>
</evidence>